<dbReference type="EMBL" id="KI635736">
    <property type="protein sequence ID" value="ETB62100.1"/>
    <property type="molecule type" value="Genomic_DNA"/>
</dbReference>
<name>V7PSK0_PLAYE</name>
<dbReference type="InterPro" id="IPR006491">
    <property type="entry name" value="PYST_C2"/>
</dbReference>
<dbReference type="InterPro" id="IPR043705">
    <property type="entry name" value="P_repeat_46"/>
</dbReference>
<feature type="compositionally biased region" description="Acidic residues" evidence="1">
    <location>
        <begin position="141"/>
        <end position="150"/>
    </location>
</feature>
<sequence length="381" mass="44535">MNKKIYSLAAVYSYILFIVTIQCFTNNEDLNKYVKKNENVHDEYEINSIDINNNGKFRYRSLSEHNTEDKQSLDSNANQEPSDNKRPKNKEERYHSPIYYKYYMVTDEENKPQKSKKSRFPSMFKRHKKDKTDKDSNESQESLDDDDDDDNKSLKSLDDDSDDNNKSQKPKKSRFPSMFKKDKKDKDANGSQESLNVDKSLESRFPSMFKKDKKDKDDDDLQEFLIVDKSLEILNDDSKSQKPKRSTFPRMFKRDKKDQDGDKSQESLNVDKSLESLNVDKSLESLDDDNTAQKSKRSRFPTMFKRDKKDEKPSYGKVTVSYPNDKTPEIFSNNKEKNPPIVVKLENITINVDQTNSEHLSFLSCLNKITQEQGQNNKASK</sequence>
<feature type="compositionally biased region" description="Basic and acidic residues" evidence="1">
    <location>
        <begin position="179"/>
        <end position="188"/>
    </location>
</feature>
<keyword evidence="3" id="KW-1185">Reference proteome</keyword>
<reference evidence="2 3" key="1">
    <citation type="submission" date="2013-11" db="EMBL/GenBank/DDBJ databases">
        <title>The Genome Sequence of Plasmodium yoelii 17X.</title>
        <authorList>
            <consortium name="The Broad Institute Genomics Platform"/>
            <consortium name="The Broad Institute Genome Sequencing Center for Infectious Disease"/>
            <person name="Neafsey D."/>
            <person name="Adams J."/>
            <person name="Walker B."/>
            <person name="Young S.K."/>
            <person name="Zeng Q."/>
            <person name="Gargeya S."/>
            <person name="Fitzgerald M."/>
            <person name="Haas B."/>
            <person name="Abouelleil A."/>
            <person name="Alvarado L."/>
            <person name="Chapman S.B."/>
            <person name="Gainer-Dewar J."/>
            <person name="Goldberg J."/>
            <person name="Griggs A."/>
            <person name="Gujja S."/>
            <person name="Hansen M."/>
            <person name="Howarth C."/>
            <person name="Imamovic A."/>
            <person name="Ireland A."/>
            <person name="Larimer J."/>
            <person name="McCowan C."/>
            <person name="Murphy C."/>
            <person name="Pearson M."/>
            <person name="Poon T.W."/>
            <person name="Priest M."/>
            <person name="Roberts A."/>
            <person name="Saif S."/>
            <person name="Shea T."/>
            <person name="Sykes S."/>
            <person name="Wortman J."/>
            <person name="Nusbaum C."/>
            <person name="Birren B."/>
        </authorList>
    </citation>
    <scope>NUCLEOTIDE SEQUENCE [LARGE SCALE GENOMIC DNA]</scope>
    <source>
        <strain evidence="2 3">17X</strain>
    </source>
</reference>
<feature type="region of interest" description="Disordered" evidence="1">
    <location>
        <begin position="108"/>
        <end position="335"/>
    </location>
</feature>
<evidence type="ECO:0000313" key="3">
    <source>
        <dbReference type="Proteomes" id="UP000018538"/>
    </source>
</evidence>
<accession>V7PSK0</accession>
<feature type="compositionally biased region" description="Basic and acidic residues" evidence="1">
    <location>
        <begin position="82"/>
        <end position="94"/>
    </location>
</feature>
<feature type="compositionally biased region" description="Basic and acidic residues" evidence="1">
    <location>
        <begin position="304"/>
        <end position="314"/>
    </location>
</feature>
<dbReference type="AlphaFoldDB" id="V7PSK0"/>
<feature type="compositionally biased region" description="Basic and acidic residues" evidence="1">
    <location>
        <begin position="255"/>
        <end position="265"/>
    </location>
</feature>
<dbReference type="NCBIfam" id="TIGR01602">
    <property type="entry name" value="PY-rept-46"/>
    <property type="match status" value="4"/>
</dbReference>
<feature type="region of interest" description="Disordered" evidence="1">
    <location>
        <begin position="65"/>
        <end position="94"/>
    </location>
</feature>
<evidence type="ECO:0000313" key="2">
    <source>
        <dbReference type="EMBL" id="ETB62100.1"/>
    </source>
</evidence>
<gene>
    <name evidence="2" type="ORF">YYC_01823</name>
</gene>
<feature type="compositionally biased region" description="Basic residues" evidence="1">
    <location>
        <begin position="241"/>
        <end position="254"/>
    </location>
</feature>
<evidence type="ECO:0008006" key="4">
    <source>
        <dbReference type="Google" id="ProtNLM"/>
    </source>
</evidence>
<feature type="compositionally biased region" description="Basic residues" evidence="1">
    <location>
        <begin position="113"/>
        <end position="129"/>
    </location>
</feature>
<evidence type="ECO:0000256" key="1">
    <source>
        <dbReference type="SAM" id="MobiDB-lite"/>
    </source>
</evidence>
<dbReference type="Pfam" id="PF09689">
    <property type="entry name" value="PY_rept_46"/>
    <property type="match status" value="4"/>
</dbReference>
<feature type="compositionally biased region" description="Basic and acidic residues" evidence="1">
    <location>
        <begin position="151"/>
        <end position="166"/>
    </location>
</feature>
<dbReference type="NCBIfam" id="TIGR01604">
    <property type="entry name" value="PYST-C2"/>
    <property type="match status" value="1"/>
</dbReference>
<proteinExistence type="predicted"/>
<organism evidence="2 3">
    <name type="scientific">Plasmodium yoelii 17X</name>
    <dbReference type="NCBI Taxonomy" id="1323249"/>
    <lineage>
        <taxon>Eukaryota</taxon>
        <taxon>Sar</taxon>
        <taxon>Alveolata</taxon>
        <taxon>Apicomplexa</taxon>
        <taxon>Aconoidasida</taxon>
        <taxon>Haemosporida</taxon>
        <taxon>Plasmodiidae</taxon>
        <taxon>Plasmodium</taxon>
        <taxon>Plasmodium (Vinckeia)</taxon>
    </lineage>
</organism>
<protein>
    <recommendedName>
        <fullName evidence="4">Fam-c protein</fullName>
    </recommendedName>
</protein>
<dbReference type="InterPro" id="IPR006489">
    <property type="entry name" value="PY-rept-46"/>
</dbReference>
<dbReference type="Proteomes" id="UP000018538">
    <property type="component" value="Unassembled WGS sequence"/>
</dbReference>